<dbReference type="Pfam" id="PF12234">
    <property type="entry name" value="Rav1p_C"/>
    <property type="match status" value="1"/>
</dbReference>
<dbReference type="PANTHER" id="PTHR13950:SF9">
    <property type="entry name" value="RABCONNECTIN-3A"/>
    <property type="match status" value="1"/>
</dbReference>
<dbReference type="Gene3D" id="2.130.10.10">
    <property type="entry name" value="YVTN repeat-like/Quinoprotein amine dehydrogenase"/>
    <property type="match status" value="2"/>
</dbReference>
<dbReference type="Pfam" id="PF00400">
    <property type="entry name" value="WD40"/>
    <property type="match status" value="1"/>
</dbReference>
<evidence type="ECO:0000313" key="2">
    <source>
        <dbReference type="EMBL" id="WFC98201.1"/>
    </source>
</evidence>
<feature type="domain" description="RAVE complex protein Rav1 C-terminal" evidence="1">
    <location>
        <begin position="646"/>
        <end position="1184"/>
    </location>
</feature>
<keyword evidence="3" id="KW-1185">Reference proteome</keyword>
<dbReference type="InterPro" id="IPR015943">
    <property type="entry name" value="WD40/YVTN_repeat-like_dom_sf"/>
</dbReference>
<organism evidence="2 3">
    <name type="scientific">Malassezia yamatoensis</name>
    <dbReference type="NCBI Taxonomy" id="253288"/>
    <lineage>
        <taxon>Eukaryota</taxon>
        <taxon>Fungi</taxon>
        <taxon>Dikarya</taxon>
        <taxon>Basidiomycota</taxon>
        <taxon>Ustilaginomycotina</taxon>
        <taxon>Malasseziomycetes</taxon>
        <taxon>Malasseziales</taxon>
        <taxon>Malasseziaceae</taxon>
        <taxon>Malassezia</taxon>
    </lineage>
</organism>
<sequence length="1255" mass="138283">MQCVCFDDVPGFVEKQKTASVSSVALGTDATNSDNLIVRYLLDLRRQLAASFGGIIAFWRISASGMVKRTKLPTYSRWRLDGTLPIPKEFVTTLSVHAGNLAIGTDKSVMIYQRGSYKGAQWRRTFESIAPRSLLAVRWSPDGQYLAAVPLHDRRVMVWYNVSKEWTRPKLVSRLQHTRIVRGIDWRRACDENLARPVLVVTLSNCVALLYAPTVDEPQALRHWASIDPAMDLGLETTSNPVSMMYSDAYRLRIALNNELEQIQQSEQLIRTGIITEAAPKAKAVDMTLLNQLLTHTPDLFLCIYADGSIGIYTVNHIESSIPTLLNSYVLLRLPNALIVEPSITPVFLNFVPLTPSRVVAQGKITPTAVVIAQSASGMRGTAVLGLASLLDGDPRGLLIQNTLLSHGQQTDLNSSGSPAGTLLRAEHKTDIIALYPTSNGRGVFSLSLDGVLIGWHLKTGSTTCLVSEHRLRARDASAVCMSSDASDIMLLLGDSIAVMPIYHVKSEAGQQVPGTYDLGPQILKLPDDLEHDKIIAFDLVRESKAPLTLACCTKHGWLLTFSVGSSSEPDSNRLRLLNRILLGSGEDGRSELLAAAFINKFQLYTQSKAILCTVSQDGLMNLWDSEGASCVCLATEQFAVSSLALSRSGYAALAGIKDRKAHVSIYNLNMAFFASVCEFSSSIDDASENPTIAWSFASPVRCMLAIGSGKTIQIWAPSSPKHGTGPVSPEWSPLAGLHLDAESSGKIGTLTWLAGDQLLIASECQLFLYAVGTDQEGVSRRLPFLAAQNDALIPMYHPRHIQYCAQMRLFEAISEILRQLRQAMNSSLYDADHLVDIDVKWQLFCKRSAREKSGKDSSLISLVQELAELLKSKRASGLDLHDNELLCAVLASVRAILEEPVDEAGRQFLSYLDVAFAEIQISELSSSELTRGSMLFWAQLCQSQEILIGRVRTLCGQRIDWDKLCASGVFAWCKDRSSLIPLMEDAARVAYAAKDDVDPIHCSLLYLAMRREATVRSLWRRAHGHRDQTKMNRFLANDFEQERWQIAAQKNAYALISQRRFDFAATFFLLGGALQDAVNVCVQNMKNLPLAIAIARVYEEQDSGPVFLGLIKGSVLPYAIQKGDRWLAAWAFSVLDNHEDAVRVIDTPLNSFVRNVKECGLNRDKIGIDQSDVQDPALLLAIEHAKLQGWGNVHNETEFVAMSARRWNDMVKPQSHPKYDTDSAPAKLAPLVAQNHAHAASQGAAEFDLDAFGF</sequence>
<dbReference type="InterPro" id="IPR052208">
    <property type="entry name" value="DmX-like/RAVE_component"/>
</dbReference>
<proteinExistence type="predicted"/>
<dbReference type="AlphaFoldDB" id="A0AAJ6CHU8"/>
<evidence type="ECO:0000259" key="1">
    <source>
        <dbReference type="Pfam" id="PF12234"/>
    </source>
</evidence>
<gene>
    <name evidence="2" type="primary">RAV1</name>
    <name evidence="2" type="ORF">MYAM1_000925</name>
</gene>
<dbReference type="Proteomes" id="UP001219567">
    <property type="component" value="Chromosome 1"/>
</dbReference>
<dbReference type="InterPro" id="IPR001680">
    <property type="entry name" value="WD40_rpt"/>
</dbReference>
<evidence type="ECO:0000313" key="3">
    <source>
        <dbReference type="Proteomes" id="UP001219567"/>
    </source>
</evidence>
<dbReference type="GO" id="GO:0007035">
    <property type="term" value="P:vacuolar acidification"/>
    <property type="evidence" value="ECO:0007669"/>
    <property type="project" value="TreeGrafter"/>
</dbReference>
<dbReference type="InterPro" id="IPR036322">
    <property type="entry name" value="WD40_repeat_dom_sf"/>
</dbReference>
<dbReference type="InterPro" id="IPR022033">
    <property type="entry name" value="Rav1p_C"/>
</dbReference>
<protein>
    <submittedName>
        <fullName evidence="2">Regulator of (H+)-ATPase in vacuolar membrane</fullName>
    </submittedName>
</protein>
<name>A0AAJ6CHU8_9BASI</name>
<dbReference type="PANTHER" id="PTHR13950">
    <property type="entry name" value="RABCONNECTIN-RELATED"/>
    <property type="match status" value="1"/>
</dbReference>
<dbReference type="EMBL" id="CP119943">
    <property type="protein sequence ID" value="WFC98201.1"/>
    <property type="molecule type" value="Genomic_DNA"/>
</dbReference>
<dbReference type="SUPFAM" id="SSF50978">
    <property type="entry name" value="WD40 repeat-like"/>
    <property type="match status" value="1"/>
</dbReference>
<dbReference type="GO" id="GO:0043291">
    <property type="term" value="C:RAVE complex"/>
    <property type="evidence" value="ECO:0007669"/>
    <property type="project" value="TreeGrafter"/>
</dbReference>
<accession>A0AAJ6CHU8</accession>
<reference evidence="2 3" key="1">
    <citation type="submission" date="2023-03" db="EMBL/GenBank/DDBJ databases">
        <title>Mating type loci evolution in Malassezia.</title>
        <authorList>
            <person name="Coelho M.A."/>
        </authorList>
    </citation>
    <scope>NUCLEOTIDE SEQUENCE [LARGE SCALE GENOMIC DNA]</scope>
    <source>
        <strain evidence="2 3">CBS 9725</strain>
    </source>
</reference>